<keyword evidence="3" id="KW-1185">Reference proteome</keyword>
<dbReference type="Proteomes" id="UP001500973">
    <property type="component" value="Unassembled WGS sequence"/>
</dbReference>
<feature type="region of interest" description="Disordered" evidence="1">
    <location>
        <begin position="58"/>
        <end position="82"/>
    </location>
</feature>
<accession>A0ABN1YVL7</accession>
<gene>
    <name evidence="2" type="ORF">GCM10009601_27320</name>
</gene>
<evidence type="ECO:0000313" key="3">
    <source>
        <dbReference type="Proteomes" id="UP001500973"/>
    </source>
</evidence>
<protein>
    <submittedName>
        <fullName evidence="2">Uncharacterized protein</fullName>
    </submittedName>
</protein>
<evidence type="ECO:0000313" key="2">
    <source>
        <dbReference type="EMBL" id="GAA1423688.1"/>
    </source>
</evidence>
<name>A0ABN1YVL7_9ACTN</name>
<feature type="compositionally biased region" description="Low complexity" evidence="1">
    <location>
        <begin position="69"/>
        <end position="82"/>
    </location>
</feature>
<dbReference type="EMBL" id="BAAAIZ010000034">
    <property type="protein sequence ID" value="GAA1423688.1"/>
    <property type="molecule type" value="Genomic_DNA"/>
</dbReference>
<sequence length="82" mass="8612">MTASAKDQQALSAECTLGRRPEYAAAHDMCRRTEDVPLPHSKGILLVESCTCRCHRARTQDAHPGGPGTRAATAAAPAGVGR</sequence>
<comment type="caution">
    <text evidence="2">The sequence shown here is derived from an EMBL/GenBank/DDBJ whole genome shotgun (WGS) entry which is preliminary data.</text>
</comment>
<organism evidence="2 3">
    <name type="scientific">Streptomyces thermospinosisporus</name>
    <dbReference type="NCBI Taxonomy" id="161482"/>
    <lineage>
        <taxon>Bacteria</taxon>
        <taxon>Bacillati</taxon>
        <taxon>Actinomycetota</taxon>
        <taxon>Actinomycetes</taxon>
        <taxon>Kitasatosporales</taxon>
        <taxon>Streptomycetaceae</taxon>
        <taxon>Streptomyces</taxon>
    </lineage>
</organism>
<proteinExistence type="predicted"/>
<reference evidence="2 3" key="1">
    <citation type="journal article" date="2019" name="Int. J. Syst. Evol. Microbiol.">
        <title>The Global Catalogue of Microorganisms (GCM) 10K type strain sequencing project: providing services to taxonomists for standard genome sequencing and annotation.</title>
        <authorList>
            <consortium name="The Broad Institute Genomics Platform"/>
            <consortium name="The Broad Institute Genome Sequencing Center for Infectious Disease"/>
            <person name="Wu L."/>
            <person name="Ma J."/>
        </authorList>
    </citation>
    <scope>NUCLEOTIDE SEQUENCE [LARGE SCALE GENOMIC DNA]</scope>
    <source>
        <strain evidence="2 3">JCM 11756</strain>
    </source>
</reference>
<evidence type="ECO:0000256" key="1">
    <source>
        <dbReference type="SAM" id="MobiDB-lite"/>
    </source>
</evidence>